<proteinExistence type="predicted"/>
<feature type="compositionally biased region" description="Gly residues" evidence="4">
    <location>
        <begin position="222"/>
        <end position="244"/>
    </location>
</feature>
<gene>
    <name evidence="6" type="ORF">A176_001255</name>
</gene>
<keyword evidence="1" id="KW-0677">Repeat</keyword>
<keyword evidence="7" id="KW-1185">Reference proteome</keyword>
<accession>A0A0H4WRY5</accession>
<sequence>MSGKMPRATKWLAWGMAATLAMPSHVLAAGPLERDHPLVEQGREAYTAGRFDEALAAFEAAKKERPNDVVVDFNRADALAKLGRIDDAKALFHTVTESNRADLRQKAWYNLGNLHATTGDRQEALKAYRRALTLDPQDMQARHNYEVVLRNLPPPQDGGQDGGTDGGDDGGSDGGRPDAGEDGGTKGDGGTPQDSGTDGGADGGEDGGADGGASDGGEDGGADGGDGDGGSDAGSDGGADGGDQGPPDKGDGGADGGADGGQDDGEGEPQDGGSDGGTAGEEDSEASEADGGSSQSDLDRQEAERLLDAMKQNEKNLQLWRFQQKKKQRKPNEKDW</sequence>
<dbReference type="SUPFAM" id="SSF48452">
    <property type="entry name" value="TPR-like"/>
    <property type="match status" value="1"/>
</dbReference>
<dbReference type="PROSITE" id="PS50293">
    <property type="entry name" value="TPR_REGION"/>
    <property type="match status" value="1"/>
</dbReference>
<dbReference type="KEGG" id="mym:A176_001255"/>
<evidence type="ECO:0000256" key="2">
    <source>
        <dbReference type="ARBA" id="ARBA00022803"/>
    </source>
</evidence>
<dbReference type="InterPro" id="IPR019734">
    <property type="entry name" value="TPR_rpt"/>
</dbReference>
<protein>
    <submittedName>
        <fullName evidence="6">Uncharacterized protein</fullName>
    </submittedName>
</protein>
<feature type="compositionally biased region" description="Basic and acidic residues" evidence="4">
    <location>
        <begin position="297"/>
        <end position="312"/>
    </location>
</feature>
<dbReference type="Pfam" id="PF13432">
    <property type="entry name" value="TPR_16"/>
    <property type="match status" value="1"/>
</dbReference>
<dbReference type="InterPro" id="IPR011990">
    <property type="entry name" value="TPR-like_helical_dom_sf"/>
</dbReference>
<dbReference type="AlphaFoldDB" id="A0A0H4WRY5"/>
<evidence type="ECO:0000256" key="1">
    <source>
        <dbReference type="ARBA" id="ARBA00022737"/>
    </source>
</evidence>
<dbReference type="PROSITE" id="PS50005">
    <property type="entry name" value="TPR"/>
    <property type="match status" value="1"/>
</dbReference>
<dbReference type="RefSeq" id="WP_002634468.1">
    <property type="nucleotide sequence ID" value="NZ_CP012109.1"/>
</dbReference>
<dbReference type="STRING" id="1297742.A176_001255"/>
<dbReference type="Gene3D" id="1.25.40.10">
    <property type="entry name" value="Tetratricopeptide repeat domain"/>
    <property type="match status" value="1"/>
</dbReference>
<evidence type="ECO:0000256" key="3">
    <source>
        <dbReference type="PROSITE-ProRule" id="PRU00339"/>
    </source>
</evidence>
<dbReference type="SMART" id="SM00028">
    <property type="entry name" value="TPR"/>
    <property type="match status" value="3"/>
</dbReference>
<dbReference type="PANTHER" id="PTHR22904">
    <property type="entry name" value="TPR REPEAT CONTAINING PROTEIN"/>
    <property type="match status" value="1"/>
</dbReference>
<feature type="region of interest" description="Disordered" evidence="4">
    <location>
        <begin position="150"/>
        <end position="312"/>
    </location>
</feature>
<evidence type="ECO:0000256" key="5">
    <source>
        <dbReference type="SAM" id="SignalP"/>
    </source>
</evidence>
<feature type="chain" id="PRO_5005212917" evidence="5">
    <location>
        <begin position="29"/>
        <end position="336"/>
    </location>
</feature>
<evidence type="ECO:0000313" key="7">
    <source>
        <dbReference type="Proteomes" id="UP000009026"/>
    </source>
</evidence>
<dbReference type="GO" id="GO:0051879">
    <property type="term" value="F:Hsp90 protein binding"/>
    <property type="evidence" value="ECO:0007669"/>
    <property type="project" value="TreeGrafter"/>
</dbReference>
<dbReference type="eggNOG" id="COG0457">
    <property type="taxonomic scope" value="Bacteria"/>
</dbReference>
<dbReference type="OrthoDB" id="5511767at2"/>
<keyword evidence="5" id="KW-0732">Signal</keyword>
<feature type="signal peptide" evidence="5">
    <location>
        <begin position="1"/>
        <end position="28"/>
    </location>
</feature>
<dbReference type="EMBL" id="CP012109">
    <property type="protein sequence ID" value="AKQ64343.1"/>
    <property type="molecule type" value="Genomic_DNA"/>
</dbReference>
<evidence type="ECO:0000313" key="6">
    <source>
        <dbReference type="EMBL" id="AKQ64343.1"/>
    </source>
</evidence>
<feature type="repeat" description="TPR" evidence="3">
    <location>
        <begin position="105"/>
        <end position="138"/>
    </location>
</feature>
<dbReference type="PATRIC" id="fig|1297742.4.peg.1273"/>
<evidence type="ECO:0000256" key="4">
    <source>
        <dbReference type="SAM" id="MobiDB-lite"/>
    </source>
</evidence>
<keyword evidence="2 3" id="KW-0802">TPR repeat</keyword>
<dbReference type="PANTHER" id="PTHR22904:SF523">
    <property type="entry name" value="STRESS-INDUCED-PHOSPHOPROTEIN 1"/>
    <property type="match status" value="1"/>
</dbReference>
<organism evidence="6 7">
    <name type="scientific">Pseudomyxococcus hansupus</name>
    <dbReference type="NCBI Taxonomy" id="1297742"/>
    <lineage>
        <taxon>Bacteria</taxon>
        <taxon>Pseudomonadati</taxon>
        <taxon>Myxococcota</taxon>
        <taxon>Myxococcia</taxon>
        <taxon>Myxococcales</taxon>
        <taxon>Cystobacterineae</taxon>
        <taxon>Myxococcaceae</taxon>
        <taxon>Pseudomyxococcus</taxon>
    </lineage>
</organism>
<dbReference type="Proteomes" id="UP000009026">
    <property type="component" value="Chromosome"/>
</dbReference>
<reference evidence="6 7" key="1">
    <citation type="journal article" date="2016" name="PLoS ONE">
        <title>Complete Genome Sequence and Comparative Genomics of a Novel Myxobacterium Myxococcus hansupus.</title>
        <authorList>
            <person name="Sharma G."/>
            <person name="Narwani T."/>
            <person name="Subramanian S."/>
        </authorList>
    </citation>
    <scope>NUCLEOTIDE SEQUENCE [LARGE SCALE GENOMIC DNA]</scope>
    <source>
        <strain evidence="7">mixupus</strain>
    </source>
</reference>
<name>A0A0H4WRY5_9BACT</name>
<feature type="compositionally biased region" description="Basic and acidic residues" evidence="4">
    <location>
        <begin position="175"/>
        <end position="185"/>
    </location>
</feature>